<dbReference type="Pfam" id="PF00621">
    <property type="entry name" value="RhoGEF"/>
    <property type="match status" value="1"/>
</dbReference>
<keyword evidence="1 2" id="KW-0728">SH3 domain</keyword>
<proteinExistence type="predicted"/>
<dbReference type="SUPFAM" id="SSF103657">
    <property type="entry name" value="BAR/IMD domain-like"/>
    <property type="match status" value="1"/>
</dbReference>
<keyword evidence="6" id="KW-1185">Reference proteome</keyword>
<dbReference type="GO" id="GO:0005737">
    <property type="term" value="C:cytoplasm"/>
    <property type="evidence" value="ECO:0007669"/>
    <property type="project" value="TreeGrafter"/>
</dbReference>
<dbReference type="Gene3D" id="2.30.30.40">
    <property type="entry name" value="SH3 Domains"/>
    <property type="match status" value="2"/>
</dbReference>
<dbReference type="PANTHER" id="PTHR22834:SF20">
    <property type="entry name" value="SH3 DOMAIN-CONTAINING PROTEIN"/>
    <property type="match status" value="1"/>
</dbReference>
<dbReference type="InterPro" id="IPR027267">
    <property type="entry name" value="AH/BAR_dom_sf"/>
</dbReference>
<evidence type="ECO:0000313" key="5">
    <source>
        <dbReference type="EMBL" id="KAF6017840.1"/>
    </source>
</evidence>
<evidence type="ECO:0000256" key="2">
    <source>
        <dbReference type="PROSITE-ProRule" id="PRU00192"/>
    </source>
</evidence>
<dbReference type="SUPFAM" id="SSF50044">
    <property type="entry name" value="SH3-domain"/>
    <property type="match status" value="2"/>
</dbReference>
<dbReference type="PANTHER" id="PTHR22834">
    <property type="entry name" value="NUCLEAR FUSION PROTEIN FUS2"/>
    <property type="match status" value="1"/>
</dbReference>
<dbReference type="OrthoDB" id="6244550at2759"/>
<evidence type="ECO:0000259" key="3">
    <source>
        <dbReference type="PROSITE" id="PS50002"/>
    </source>
</evidence>
<dbReference type="InterPro" id="IPR051492">
    <property type="entry name" value="Dynamin-Rho_GEF"/>
</dbReference>
<evidence type="ECO:0000259" key="4">
    <source>
        <dbReference type="PROSITE" id="PS50010"/>
    </source>
</evidence>
<dbReference type="SMART" id="SM00326">
    <property type="entry name" value="SH3"/>
    <property type="match status" value="2"/>
</dbReference>
<sequence>MKDTYAQYCTKYDDVSTLLEQYNACPDIRFYFNQGLDEIAKHRPEKPFTVDAFLETPVQRPTRYRLLLLDIIASTEKLHPDIQPLKEAFSAVDELCNHINERKRRKDIELEDAIKEFANNVDNVVSSLKAAGELDITKRDFYALNDQLKEELPKFNHLVYYLFRDCVSEFTRLYRIYSQESYGFIFPSIEKTTLSGSTDVVGQFDKAYDLVESLVTELTSTRQTRKSSSKKSNARIQQTQTPDVRELLCTKYPSKLYVVAANHHPSDTMELALHQGDLIGVIQQKDPMGNDSRWYVDSGAGMGFIQRSHIRPYSTREGISDSGVSQQLRPTLIVQHLQQSPQTQQTPQLQPLQAEVFKSRCDYLSRTAPELSLKANQIVYILEKHDKVGNRDWWYAQTSDGYGYVPANYLSPSNEI</sequence>
<dbReference type="GO" id="GO:0005085">
    <property type="term" value="F:guanyl-nucleotide exchange factor activity"/>
    <property type="evidence" value="ECO:0007669"/>
    <property type="project" value="InterPro"/>
</dbReference>
<accession>A0A7J7IVH2</accession>
<dbReference type="Gene3D" id="1.20.900.10">
    <property type="entry name" value="Dbl homology (DH) domain"/>
    <property type="match status" value="1"/>
</dbReference>
<gene>
    <name evidence="5" type="ORF">EB796_023854</name>
</gene>
<feature type="domain" description="SH3" evidence="3">
    <location>
        <begin position="352"/>
        <end position="415"/>
    </location>
</feature>
<dbReference type="PROSITE" id="PS50010">
    <property type="entry name" value="DH_2"/>
    <property type="match status" value="1"/>
</dbReference>
<dbReference type="InterPro" id="IPR035899">
    <property type="entry name" value="DBL_dom_sf"/>
</dbReference>
<evidence type="ECO:0000256" key="1">
    <source>
        <dbReference type="ARBA" id="ARBA00022443"/>
    </source>
</evidence>
<dbReference type="SUPFAM" id="SSF48065">
    <property type="entry name" value="DBL homology domain (DH-domain)"/>
    <property type="match status" value="1"/>
</dbReference>
<dbReference type="PROSITE" id="PS50002">
    <property type="entry name" value="SH3"/>
    <property type="match status" value="1"/>
</dbReference>
<organism evidence="5 6">
    <name type="scientific">Bugula neritina</name>
    <name type="common">Brown bryozoan</name>
    <name type="synonym">Sertularia neritina</name>
    <dbReference type="NCBI Taxonomy" id="10212"/>
    <lineage>
        <taxon>Eukaryota</taxon>
        <taxon>Metazoa</taxon>
        <taxon>Spiralia</taxon>
        <taxon>Lophotrochozoa</taxon>
        <taxon>Bryozoa</taxon>
        <taxon>Gymnolaemata</taxon>
        <taxon>Cheilostomatida</taxon>
        <taxon>Flustrina</taxon>
        <taxon>Buguloidea</taxon>
        <taxon>Bugulidae</taxon>
        <taxon>Bugula</taxon>
    </lineage>
</organism>
<dbReference type="InterPro" id="IPR001452">
    <property type="entry name" value="SH3_domain"/>
</dbReference>
<dbReference type="Proteomes" id="UP000593567">
    <property type="component" value="Unassembled WGS sequence"/>
</dbReference>
<dbReference type="AlphaFoldDB" id="A0A7J7IVH2"/>
<dbReference type="Pfam" id="PF07653">
    <property type="entry name" value="SH3_2"/>
    <property type="match status" value="1"/>
</dbReference>
<comment type="caution">
    <text evidence="5">The sequence shown here is derived from an EMBL/GenBank/DDBJ whole genome shotgun (WGS) entry which is preliminary data.</text>
</comment>
<protein>
    <submittedName>
        <fullName evidence="5">DNMBP</fullName>
    </submittedName>
</protein>
<feature type="domain" description="DH" evidence="4">
    <location>
        <begin position="1"/>
        <end position="102"/>
    </location>
</feature>
<dbReference type="InterPro" id="IPR036028">
    <property type="entry name" value="SH3-like_dom_sf"/>
</dbReference>
<dbReference type="InterPro" id="IPR000219">
    <property type="entry name" value="DH_dom"/>
</dbReference>
<name>A0A7J7IVH2_BUGNE</name>
<evidence type="ECO:0000313" key="6">
    <source>
        <dbReference type="Proteomes" id="UP000593567"/>
    </source>
</evidence>
<reference evidence="5" key="1">
    <citation type="submission" date="2020-06" db="EMBL/GenBank/DDBJ databases">
        <title>Draft genome of Bugula neritina, a colonial animal packing powerful symbionts and potential medicines.</title>
        <authorList>
            <person name="Rayko M."/>
        </authorList>
    </citation>
    <scope>NUCLEOTIDE SEQUENCE [LARGE SCALE GENOMIC DNA]</scope>
    <source>
        <strain evidence="5">Kwan_BN1</strain>
    </source>
</reference>
<dbReference type="EMBL" id="VXIV02003356">
    <property type="protein sequence ID" value="KAF6017840.1"/>
    <property type="molecule type" value="Genomic_DNA"/>
</dbReference>